<evidence type="ECO:0000256" key="4">
    <source>
        <dbReference type="PROSITE-ProRule" id="PRU00335"/>
    </source>
</evidence>
<feature type="compositionally biased region" description="Low complexity" evidence="5">
    <location>
        <begin position="1"/>
        <end position="30"/>
    </location>
</feature>
<feature type="region of interest" description="Disordered" evidence="5">
    <location>
        <begin position="1"/>
        <end position="40"/>
    </location>
</feature>
<dbReference type="PROSITE" id="PS01081">
    <property type="entry name" value="HTH_TETR_1"/>
    <property type="match status" value="1"/>
</dbReference>
<gene>
    <name evidence="7" type="ORF">CLV54_0557</name>
</gene>
<dbReference type="RefSeq" id="WP_100343409.1">
    <property type="nucleotide sequence ID" value="NZ_PGFB01000001.1"/>
</dbReference>
<dbReference type="Pfam" id="PF14246">
    <property type="entry name" value="TetR_C_7"/>
    <property type="match status" value="1"/>
</dbReference>
<proteinExistence type="predicted"/>
<keyword evidence="3" id="KW-0804">Transcription</keyword>
<sequence>MDRAPAATPATGTPATRAPAATAAPHTAPTVVKRGRPASGDRARRRQIVLDAAVRLFLERGFEATTLDDIAMAAHVSKRTIYSYFGDKACIFTAAISALQDGLRASADHDSLQDVAAHVVHTLLSDDAIGLHRLIVAESVRSPALAADFYRNGPERTIALLHEHLGPHGDRGSRDRATAADTAASTSAATTTTATATATATAEQLYSLLLGEPHRRRLLGLDPAPGLPASRRRARQVLRLLDLDDSREDRADTTTKG</sequence>
<dbReference type="Proteomes" id="UP000230161">
    <property type="component" value="Unassembled WGS sequence"/>
</dbReference>
<dbReference type="GO" id="GO:0003700">
    <property type="term" value="F:DNA-binding transcription factor activity"/>
    <property type="evidence" value="ECO:0007669"/>
    <property type="project" value="TreeGrafter"/>
</dbReference>
<dbReference type="PANTHER" id="PTHR30055">
    <property type="entry name" value="HTH-TYPE TRANSCRIPTIONAL REGULATOR RUTR"/>
    <property type="match status" value="1"/>
</dbReference>
<dbReference type="Gene3D" id="1.10.357.10">
    <property type="entry name" value="Tetracycline Repressor, domain 2"/>
    <property type="match status" value="1"/>
</dbReference>
<dbReference type="GO" id="GO:0000976">
    <property type="term" value="F:transcription cis-regulatory region binding"/>
    <property type="evidence" value="ECO:0007669"/>
    <property type="project" value="TreeGrafter"/>
</dbReference>
<feature type="domain" description="HTH tetR-type" evidence="6">
    <location>
        <begin position="43"/>
        <end position="103"/>
    </location>
</feature>
<protein>
    <submittedName>
        <fullName evidence="7">AcrR family transcriptional regulator</fullName>
    </submittedName>
</protein>
<feature type="compositionally biased region" description="Basic and acidic residues" evidence="5">
    <location>
        <begin position="165"/>
        <end position="178"/>
    </location>
</feature>
<keyword evidence="2 4" id="KW-0238">DNA-binding</keyword>
<feature type="compositionally biased region" description="Low complexity" evidence="5">
    <location>
        <begin position="179"/>
        <end position="196"/>
    </location>
</feature>
<evidence type="ECO:0000313" key="8">
    <source>
        <dbReference type="Proteomes" id="UP000230161"/>
    </source>
</evidence>
<reference evidence="7 8" key="1">
    <citation type="submission" date="2017-11" db="EMBL/GenBank/DDBJ databases">
        <title>Genomic Encyclopedia of Archaeal and Bacterial Type Strains, Phase II (KMG-II): From Individual Species to Whole Genera.</title>
        <authorList>
            <person name="Goeker M."/>
        </authorList>
    </citation>
    <scope>NUCLEOTIDE SEQUENCE [LARGE SCALE GENOMIC DNA]</scope>
    <source>
        <strain evidence="7 8">DSM 25625</strain>
    </source>
</reference>
<feature type="region of interest" description="Disordered" evidence="5">
    <location>
        <begin position="165"/>
        <end position="196"/>
    </location>
</feature>
<dbReference type="InterPro" id="IPR050109">
    <property type="entry name" value="HTH-type_TetR-like_transc_reg"/>
</dbReference>
<feature type="DNA-binding region" description="H-T-H motif" evidence="4">
    <location>
        <begin position="66"/>
        <end position="85"/>
    </location>
</feature>
<dbReference type="PANTHER" id="PTHR30055:SF234">
    <property type="entry name" value="HTH-TYPE TRANSCRIPTIONAL REGULATOR BETI"/>
    <property type="match status" value="1"/>
</dbReference>
<dbReference type="EMBL" id="PGFB01000001">
    <property type="protein sequence ID" value="PJJ65524.1"/>
    <property type="molecule type" value="Genomic_DNA"/>
</dbReference>
<dbReference type="Pfam" id="PF00440">
    <property type="entry name" value="TetR_N"/>
    <property type="match status" value="1"/>
</dbReference>
<evidence type="ECO:0000256" key="1">
    <source>
        <dbReference type="ARBA" id="ARBA00023015"/>
    </source>
</evidence>
<accession>A0A2M9C4R8</accession>
<dbReference type="FunFam" id="1.10.10.60:FF:000141">
    <property type="entry name" value="TetR family transcriptional regulator"/>
    <property type="match status" value="1"/>
</dbReference>
<dbReference type="InterPro" id="IPR009057">
    <property type="entry name" value="Homeodomain-like_sf"/>
</dbReference>
<dbReference type="Gene3D" id="1.10.10.60">
    <property type="entry name" value="Homeodomain-like"/>
    <property type="match status" value="1"/>
</dbReference>
<dbReference type="PROSITE" id="PS50977">
    <property type="entry name" value="HTH_TETR_2"/>
    <property type="match status" value="1"/>
</dbReference>
<evidence type="ECO:0000256" key="2">
    <source>
        <dbReference type="ARBA" id="ARBA00023125"/>
    </source>
</evidence>
<organism evidence="7 8">
    <name type="scientific">Compostimonas suwonensis</name>
    <dbReference type="NCBI Taxonomy" id="1048394"/>
    <lineage>
        <taxon>Bacteria</taxon>
        <taxon>Bacillati</taxon>
        <taxon>Actinomycetota</taxon>
        <taxon>Actinomycetes</taxon>
        <taxon>Micrococcales</taxon>
        <taxon>Microbacteriaceae</taxon>
        <taxon>Compostimonas</taxon>
    </lineage>
</organism>
<keyword evidence="1" id="KW-0805">Transcription regulation</keyword>
<dbReference type="SUPFAM" id="SSF46689">
    <property type="entry name" value="Homeodomain-like"/>
    <property type="match status" value="1"/>
</dbReference>
<dbReference type="AlphaFoldDB" id="A0A2M9C4R8"/>
<comment type="caution">
    <text evidence="7">The sequence shown here is derived from an EMBL/GenBank/DDBJ whole genome shotgun (WGS) entry which is preliminary data.</text>
</comment>
<name>A0A2M9C4R8_9MICO</name>
<evidence type="ECO:0000256" key="3">
    <source>
        <dbReference type="ARBA" id="ARBA00023163"/>
    </source>
</evidence>
<evidence type="ECO:0000259" key="6">
    <source>
        <dbReference type="PROSITE" id="PS50977"/>
    </source>
</evidence>
<keyword evidence="8" id="KW-1185">Reference proteome</keyword>
<dbReference type="InterPro" id="IPR023772">
    <property type="entry name" value="DNA-bd_HTH_TetR-type_CS"/>
</dbReference>
<evidence type="ECO:0000256" key="5">
    <source>
        <dbReference type="SAM" id="MobiDB-lite"/>
    </source>
</evidence>
<evidence type="ECO:0000313" key="7">
    <source>
        <dbReference type="EMBL" id="PJJ65524.1"/>
    </source>
</evidence>
<dbReference type="InterPro" id="IPR001647">
    <property type="entry name" value="HTH_TetR"/>
</dbReference>
<dbReference type="GO" id="GO:0045892">
    <property type="term" value="P:negative regulation of DNA-templated transcription"/>
    <property type="evidence" value="ECO:0007669"/>
    <property type="project" value="UniProtKB-ARBA"/>
</dbReference>
<dbReference type="PRINTS" id="PR00455">
    <property type="entry name" value="HTHTETR"/>
</dbReference>
<dbReference type="OrthoDB" id="7186128at2"/>
<dbReference type="InterPro" id="IPR039536">
    <property type="entry name" value="TetR_C_Proteobacteria"/>
</dbReference>